<feature type="transmembrane region" description="Helical" evidence="6">
    <location>
        <begin position="397"/>
        <end position="416"/>
    </location>
</feature>
<evidence type="ECO:0000256" key="3">
    <source>
        <dbReference type="ARBA" id="ARBA00022989"/>
    </source>
</evidence>
<evidence type="ECO:0000313" key="7">
    <source>
        <dbReference type="EMBL" id="THV68798.1"/>
    </source>
</evidence>
<dbReference type="Gene3D" id="1.20.1250.20">
    <property type="entry name" value="MFS general substrate transporter like domains"/>
    <property type="match status" value="1"/>
</dbReference>
<evidence type="ECO:0000313" key="8">
    <source>
        <dbReference type="Proteomes" id="UP000304951"/>
    </source>
</evidence>
<evidence type="ECO:0000256" key="2">
    <source>
        <dbReference type="ARBA" id="ARBA00022692"/>
    </source>
</evidence>
<feature type="transmembrane region" description="Helical" evidence="6">
    <location>
        <begin position="281"/>
        <end position="300"/>
    </location>
</feature>
<feature type="transmembrane region" description="Helical" evidence="6">
    <location>
        <begin position="158"/>
        <end position="180"/>
    </location>
</feature>
<dbReference type="PANTHER" id="PTHR23502:SF23">
    <property type="entry name" value="FLUCONAZOLE RESISTANCE PROTEIN 1"/>
    <property type="match status" value="1"/>
</dbReference>
<dbReference type="GO" id="GO:1990961">
    <property type="term" value="P:xenobiotic detoxification by transmembrane export across the plasma membrane"/>
    <property type="evidence" value="ECO:0007669"/>
    <property type="project" value="TreeGrafter"/>
</dbReference>
<dbReference type="InterPro" id="IPR011701">
    <property type="entry name" value="MFS"/>
</dbReference>
<feature type="transmembrane region" description="Helical" evidence="6">
    <location>
        <begin position="123"/>
        <end position="143"/>
    </location>
</feature>
<evidence type="ECO:0000256" key="4">
    <source>
        <dbReference type="ARBA" id="ARBA00023136"/>
    </source>
</evidence>
<comment type="subcellular location">
    <subcellularLocation>
        <location evidence="1">Membrane</location>
        <topology evidence="1">Multi-pass membrane protein</topology>
    </subcellularLocation>
</comment>
<organism evidence="7 8">
    <name type="scientific">Aureobasidium pullulans</name>
    <name type="common">Black yeast</name>
    <name type="synonym">Pullularia pullulans</name>
    <dbReference type="NCBI Taxonomy" id="5580"/>
    <lineage>
        <taxon>Eukaryota</taxon>
        <taxon>Fungi</taxon>
        <taxon>Dikarya</taxon>
        <taxon>Ascomycota</taxon>
        <taxon>Pezizomycotina</taxon>
        <taxon>Dothideomycetes</taxon>
        <taxon>Dothideomycetidae</taxon>
        <taxon>Dothideales</taxon>
        <taxon>Saccotheciaceae</taxon>
        <taxon>Aureobasidium</taxon>
    </lineage>
</organism>
<dbReference type="EMBL" id="QZAF01000293">
    <property type="protein sequence ID" value="THV68798.1"/>
    <property type="molecule type" value="Genomic_DNA"/>
</dbReference>
<dbReference type="SUPFAM" id="SSF103473">
    <property type="entry name" value="MFS general substrate transporter"/>
    <property type="match status" value="1"/>
</dbReference>
<dbReference type="InterPro" id="IPR036259">
    <property type="entry name" value="MFS_trans_sf"/>
</dbReference>
<keyword evidence="4 6" id="KW-0472">Membrane</keyword>
<feature type="transmembrane region" description="Helical" evidence="6">
    <location>
        <begin position="255"/>
        <end position="275"/>
    </location>
</feature>
<feature type="compositionally biased region" description="Polar residues" evidence="5">
    <location>
        <begin position="55"/>
        <end position="66"/>
    </location>
</feature>
<gene>
    <name evidence="7" type="ORF">D6D28_06382</name>
</gene>
<feature type="transmembrane region" description="Helical" evidence="6">
    <location>
        <begin position="192"/>
        <end position="210"/>
    </location>
</feature>
<reference evidence="7 8" key="1">
    <citation type="submission" date="2018-10" db="EMBL/GenBank/DDBJ databases">
        <title>Fifty Aureobasidium pullulans genomes reveal a recombining polyextremotolerant generalist.</title>
        <authorList>
            <person name="Gostincar C."/>
            <person name="Turk M."/>
            <person name="Zajc J."/>
            <person name="Gunde-Cimerman N."/>
        </authorList>
    </citation>
    <scope>NUCLEOTIDE SEQUENCE [LARGE SCALE GENOMIC DNA]</scope>
    <source>
        <strain evidence="7 8">EXF-11900</strain>
    </source>
</reference>
<dbReference type="GO" id="GO:0005886">
    <property type="term" value="C:plasma membrane"/>
    <property type="evidence" value="ECO:0007669"/>
    <property type="project" value="TreeGrafter"/>
</dbReference>
<evidence type="ECO:0000256" key="5">
    <source>
        <dbReference type="SAM" id="MobiDB-lite"/>
    </source>
</evidence>
<proteinExistence type="predicted"/>
<dbReference type="CDD" id="cd17323">
    <property type="entry name" value="MFS_Tpo1_MDR_like"/>
    <property type="match status" value="1"/>
</dbReference>
<feature type="transmembrane region" description="Helical" evidence="6">
    <location>
        <begin position="222"/>
        <end position="243"/>
    </location>
</feature>
<evidence type="ECO:0000256" key="1">
    <source>
        <dbReference type="ARBA" id="ARBA00004141"/>
    </source>
</evidence>
<dbReference type="Pfam" id="PF07690">
    <property type="entry name" value="MFS_1"/>
    <property type="match status" value="1"/>
</dbReference>
<dbReference type="AlphaFoldDB" id="A0A4S8SE68"/>
<protein>
    <submittedName>
        <fullName evidence="7">MFS general substrate transporter</fullName>
    </submittedName>
</protein>
<evidence type="ECO:0000256" key="6">
    <source>
        <dbReference type="SAM" id="Phobius"/>
    </source>
</evidence>
<name>A0A4S8SE68_AURPU</name>
<dbReference type="PANTHER" id="PTHR23502">
    <property type="entry name" value="MAJOR FACILITATOR SUPERFAMILY"/>
    <property type="match status" value="1"/>
</dbReference>
<keyword evidence="3 6" id="KW-1133">Transmembrane helix</keyword>
<feature type="transmembrane region" description="Helical" evidence="6">
    <location>
        <begin position="531"/>
        <end position="556"/>
    </location>
</feature>
<feature type="transmembrane region" description="Helical" evidence="6">
    <location>
        <begin position="436"/>
        <end position="456"/>
    </location>
</feature>
<accession>A0A4S8SE68</accession>
<comment type="caution">
    <text evidence="7">The sequence shown here is derived from an EMBL/GenBank/DDBJ whole genome shotgun (WGS) entry which is preliminary data.</text>
</comment>
<feature type="region of interest" description="Disordered" evidence="5">
    <location>
        <begin position="50"/>
        <end position="73"/>
    </location>
</feature>
<keyword evidence="2 6" id="KW-0812">Transmembrane</keyword>
<feature type="transmembrane region" description="Helical" evidence="6">
    <location>
        <begin position="358"/>
        <end position="377"/>
    </location>
</feature>
<dbReference type="Proteomes" id="UP000304951">
    <property type="component" value="Unassembled WGS sequence"/>
</dbReference>
<dbReference type="GO" id="GO:0015244">
    <property type="term" value="F:fluconazole transmembrane transporter activity"/>
    <property type="evidence" value="ECO:0007669"/>
    <property type="project" value="TreeGrafter"/>
</dbReference>
<sequence length="572" mass="63665">MDDQLMTILNAIRDSPAGQLVRLLRPELLPYPEEQDFPQKDLYKDAELIAEKSEPSSTPSEATITPHSDDERRHTDIEAGIPEKFEENHEASPTIREDGTIICDWYSASDSDNPENWSSRKKLWVVACICYCSFVVYMSAPVWTPGEERFMEVFGTGYAYTALGLALFVFGYGVGPLLFAPLSEIASVGRNIPYITTFVLYMLVSIPTALVRNAPAFMFFRFLQGFFGSPILATGGASLADVYDSTYLPCAMTGWAFACFVAPVIGQIIAGAAIPHLGWRFTIWEILIASAPVLVMFLFLPETSPATILHHRAHRLRKALGSDNIRSASEMEQHGLSIRTVVIDSLVKPMEITLLDPAVLFANVYMSLIYSIYYSFFEAYPLVFPSSYGFNLLQEGLAFLPIAIGTILSFLLYNSYLVFYRIPKVKAGTPTKPEDLLLPGLVSCFFPPIGLLIFGWTSRPDIHWIVPMIVRVHVPANALSKESLVLILTHSLIQTHANMCFRYAASLFAASDFTRCTFALAAVLFSRPMYTYLGMGKACTLLAGLMIGCIFGLFALHHYGARLRQRSKFGKK</sequence>